<dbReference type="Pfam" id="PF01466">
    <property type="entry name" value="Skp1"/>
    <property type="match status" value="1"/>
</dbReference>
<evidence type="ECO:0000259" key="3">
    <source>
        <dbReference type="Pfam" id="PF01466"/>
    </source>
</evidence>
<dbReference type="Pfam" id="PF03931">
    <property type="entry name" value="Skp1_POZ"/>
    <property type="match status" value="1"/>
</dbReference>
<comment type="pathway">
    <text evidence="1">Protein modification; protein ubiquitination.</text>
</comment>
<reference evidence="5" key="1">
    <citation type="submission" date="2021-01" db="EMBL/GenBank/DDBJ databases">
        <authorList>
            <consortium name="Genoscope - CEA"/>
            <person name="William W."/>
        </authorList>
    </citation>
    <scope>NUCLEOTIDE SEQUENCE</scope>
</reference>
<dbReference type="PIRSF" id="PIRSF028729">
    <property type="entry name" value="E3_ubiquit_lig_SCF_Skp"/>
    <property type="match status" value="1"/>
</dbReference>
<dbReference type="InterPro" id="IPR016897">
    <property type="entry name" value="SKP1"/>
</dbReference>
<dbReference type="GO" id="GO:0006511">
    <property type="term" value="P:ubiquitin-dependent protein catabolic process"/>
    <property type="evidence" value="ECO:0007669"/>
    <property type="project" value="InterPro"/>
</dbReference>
<feature type="compositionally biased region" description="Basic and acidic residues" evidence="2">
    <location>
        <begin position="134"/>
        <end position="148"/>
    </location>
</feature>
<dbReference type="AlphaFoldDB" id="A0A8S1STH2"/>
<protein>
    <recommendedName>
        <fullName evidence="7">SKP1-like protein</fullName>
    </recommendedName>
</protein>
<feature type="domain" description="SKP1 component POZ" evidence="4">
    <location>
        <begin position="2"/>
        <end position="53"/>
    </location>
</feature>
<organism evidence="5 6">
    <name type="scientific">Paramecium octaurelia</name>
    <dbReference type="NCBI Taxonomy" id="43137"/>
    <lineage>
        <taxon>Eukaryota</taxon>
        <taxon>Sar</taxon>
        <taxon>Alveolata</taxon>
        <taxon>Ciliophora</taxon>
        <taxon>Intramacronucleata</taxon>
        <taxon>Oligohymenophorea</taxon>
        <taxon>Peniculida</taxon>
        <taxon>Parameciidae</taxon>
        <taxon>Paramecium</taxon>
    </lineage>
</organism>
<sequence>MKFNTQDGQAFEIADETLKYFTKVCKTNVETLNLTSINSRIMKKVVQYCEIHQEDDIIPEIQKPLLSNNLYEIVGFKDAEYITNLEFEELLHIIKAAELLGINTLVDLSCAQFAIKIRGKSPEQIKSYLSSKMHKTDEEFQRQRDGENMAKIQQMQSSD</sequence>
<evidence type="ECO:0000259" key="4">
    <source>
        <dbReference type="Pfam" id="PF03931"/>
    </source>
</evidence>
<evidence type="ECO:0008006" key="7">
    <source>
        <dbReference type="Google" id="ProtNLM"/>
    </source>
</evidence>
<evidence type="ECO:0000313" key="5">
    <source>
        <dbReference type="EMBL" id="CAD8143230.1"/>
    </source>
</evidence>
<feature type="domain" description="SKP1 component dimerisation" evidence="3">
    <location>
        <begin position="104"/>
        <end position="131"/>
    </location>
</feature>
<dbReference type="EMBL" id="CAJJDP010000014">
    <property type="protein sequence ID" value="CAD8143230.1"/>
    <property type="molecule type" value="Genomic_DNA"/>
</dbReference>
<dbReference type="OrthoDB" id="2342932at2759"/>
<dbReference type="PANTHER" id="PTHR11165">
    <property type="entry name" value="SKP1"/>
    <property type="match status" value="1"/>
</dbReference>
<dbReference type="OMA" id="HKTDEEF"/>
<evidence type="ECO:0000256" key="1">
    <source>
        <dbReference type="PIRNR" id="PIRNR028729"/>
    </source>
</evidence>
<dbReference type="InterPro" id="IPR001232">
    <property type="entry name" value="SKP1-like"/>
</dbReference>
<dbReference type="InterPro" id="IPR016073">
    <property type="entry name" value="Skp1_comp_POZ"/>
</dbReference>
<dbReference type="SMART" id="SM00512">
    <property type="entry name" value="Skp1"/>
    <property type="match status" value="1"/>
</dbReference>
<evidence type="ECO:0000313" key="6">
    <source>
        <dbReference type="Proteomes" id="UP000683925"/>
    </source>
</evidence>
<dbReference type="InterPro" id="IPR016072">
    <property type="entry name" value="Skp1_comp_dimer"/>
</dbReference>
<evidence type="ECO:0000256" key="2">
    <source>
        <dbReference type="SAM" id="MobiDB-lite"/>
    </source>
</evidence>
<keyword evidence="1" id="KW-0833">Ubl conjugation pathway</keyword>
<comment type="caution">
    <text evidence="5">The sequence shown here is derived from an EMBL/GenBank/DDBJ whole genome shotgun (WGS) entry which is preliminary data.</text>
</comment>
<dbReference type="Proteomes" id="UP000683925">
    <property type="component" value="Unassembled WGS sequence"/>
</dbReference>
<proteinExistence type="inferred from homology"/>
<gene>
    <name evidence="5" type="ORF">POCTA_138.1.T0140398</name>
</gene>
<feature type="region of interest" description="Disordered" evidence="2">
    <location>
        <begin position="134"/>
        <end position="159"/>
    </location>
</feature>
<comment type="similarity">
    <text evidence="1">Belongs to the SKP1 family.</text>
</comment>
<accession>A0A8S1STH2</accession>
<name>A0A8S1STH2_PAROT</name>
<keyword evidence="6" id="KW-1185">Reference proteome</keyword>